<feature type="transmembrane region" description="Helical" evidence="1">
    <location>
        <begin position="67"/>
        <end position="86"/>
    </location>
</feature>
<comment type="caution">
    <text evidence="2">The sequence shown here is derived from an EMBL/GenBank/DDBJ whole genome shotgun (WGS) entry which is preliminary data.</text>
</comment>
<proteinExistence type="predicted"/>
<evidence type="ECO:0000313" key="3">
    <source>
        <dbReference type="Proteomes" id="UP001419268"/>
    </source>
</evidence>
<keyword evidence="1" id="KW-0812">Transmembrane</keyword>
<accession>A0AAP0JF49</accession>
<feature type="transmembrane region" description="Helical" evidence="1">
    <location>
        <begin position="93"/>
        <end position="114"/>
    </location>
</feature>
<dbReference type="EMBL" id="JBBNAG010000005">
    <property type="protein sequence ID" value="KAK9131792.1"/>
    <property type="molecule type" value="Genomic_DNA"/>
</dbReference>
<dbReference type="Proteomes" id="UP001419268">
    <property type="component" value="Unassembled WGS sequence"/>
</dbReference>
<name>A0AAP0JF49_9MAGN</name>
<keyword evidence="1" id="KW-0472">Membrane</keyword>
<reference evidence="2 3" key="1">
    <citation type="submission" date="2024-01" db="EMBL/GenBank/DDBJ databases">
        <title>Genome assemblies of Stephania.</title>
        <authorList>
            <person name="Yang L."/>
        </authorList>
    </citation>
    <scope>NUCLEOTIDE SEQUENCE [LARGE SCALE GENOMIC DNA]</scope>
    <source>
        <strain evidence="2">JXDWG</strain>
        <tissue evidence="2">Leaf</tissue>
    </source>
</reference>
<evidence type="ECO:0000256" key="1">
    <source>
        <dbReference type="SAM" id="Phobius"/>
    </source>
</evidence>
<organism evidence="2 3">
    <name type="scientific">Stephania cephalantha</name>
    <dbReference type="NCBI Taxonomy" id="152367"/>
    <lineage>
        <taxon>Eukaryota</taxon>
        <taxon>Viridiplantae</taxon>
        <taxon>Streptophyta</taxon>
        <taxon>Embryophyta</taxon>
        <taxon>Tracheophyta</taxon>
        <taxon>Spermatophyta</taxon>
        <taxon>Magnoliopsida</taxon>
        <taxon>Ranunculales</taxon>
        <taxon>Menispermaceae</taxon>
        <taxon>Menispermoideae</taxon>
        <taxon>Cissampelideae</taxon>
        <taxon>Stephania</taxon>
    </lineage>
</organism>
<dbReference type="PANTHER" id="PTHR34656:SF1">
    <property type="entry name" value="PYRROLINE-5-CARBOXYLATE REDUCTASE"/>
    <property type="match status" value="1"/>
</dbReference>
<feature type="transmembrane region" description="Helical" evidence="1">
    <location>
        <begin position="134"/>
        <end position="158"/>
    </location>
</feature>
<protein>
    <recommendedName>
        <fullName evidence="4">Pyrroline-5-carboxylate reductase</fullName>
    </recommendedName>
</protein>
<evidence type="ECO:0008006" key="4">
    <source>
        <dbReference type="Google" id="ProtNLM"/>
    </source>
</evidence>
<keyword evidence="3" id="KW-1185">Reference proteome</keyword>
<dbReference type="AlphaFoldDB" id="A0AAP0JF49"/>
<gene>
    <name evidence="2" type="ORF">Scep_011320</name>
</gene>
<sequence length="166" mass="18149">MSMADGFPEQVPNNNENPSLVRRILSKRRTWVCLFVLVYGLLLSFSWNLLHQILDWYHKTTSSSSNFYGWPAIYASVVFGGVFGLLSMAAALAVAIPATVLTWITVLVLLAFAGKPRRALVLEGRKITTDIVGFVVKVLVREGNIVVAVCAIAGYFALVGSDGEDQ</sequence>
<keyword evidence="1" id="KW-1133">Transmembrane helix</keyword>
<feature type="transmembrane region" description="Helical" evidence="1">
    <location>
        <begin position="30"/>
        <end position="47"/>
    </location>
</feature>
<evidence type="ECO:0000313" key="2">
    <source>
        <dbReference type="EMBL" id="KAK9131792.1"/>
    </source>
</evidence>
<dbReference type="PANTHER" id="PTHR34656">
    <property type="entry name" value="PYRROLINE-5-CARBOXYLATE REDUCTASE"/>
    <property type="match status" value="1"/>
</dbReference>